<dbReference type="GO" id="GO:0010506">
    <property type="term" value="P:regulation of autophagy"/>
    <property type="evidence" value="ECO:0007669"/>
    <property type="project" value="InterPro"/>
</dbReference>
<dbReference type="GO" id="GO:0005524">
    <property type="term" value="F:ATP binding"/>
    <property type="evidence" value="ECO:0007669"/>
    <property type="project" value="UniProtKB-KW"/>
</dbReference>
<dbReference type="Gene3D" id="1.10.510.10">
    <property type="entry name" value="Transferase(Phosphotransferase) domain 1"/>
    <property type="match status" value="1"/>
</dbReference>
<evidence type="ECO:0000256" key="2">
    <source>
        <dbReference type="ARBA" id="ARBA00012513"/>
    </source>
</evidence>
<keyword evidence="16" id="KW-1185">Reference proteome</keyword>
<evidence type="ECO:0000256" key="3">
    <source>
        <dbReference type="ARBA" id="ARBA00022448"/>
    </source>
</evidence>
<keyword evidence="6" id="KW-0547">Nucleotide-binding</keyword>
<keyword evidence="8" id="KW-0067">ATP-binding</keyword>
<organism evidence="15 16">
    <name type="scientific">Cephalotrichum gorgonifer</name>
    <dbReference type="NCBI Taxonomy" id="2041049"/>
    <lineage>
        <taxon>Eukaryota</taxon>
        <taxon>Fungi</taxon>
        <taxon>Dikarya</taxon>
        <taxon>Ascomycota</taxon>
        <taxon>Pezizomycotina</taxon>
        <taxon>Sordariomycetes</taxon>
        <taxon>Hypocreomycetidae</taxon>
        <taxon>Microascales</taxon>
        <taxon>Microascaceae</taxon>
        <taxon>Cephalotrichum</taxon>
    </lineage>
</organism>
<dbReference type="SUPFAM" id="SSF56112">
    <property type="entry name" value="Protein kinase-like (PK-like)"/>
    <property type="match status" value="1"/>
</dbReference>
<evidence type="ECO:0000256" key="11">
    <source>
        <dbReference type="ARBA" id="ARBA00030237"/>
    </source>
</evidence>
<dbReference type="GO" id="GO:0005776">
    <property type="term" value="C:autophagosome"/>
    <property type="evidence" value="ECO:0007669"/>
    <property type="project" value="TreeGrafter"/>
</dbReference>
<keyword evidence="10" id="KW-0072">Autophagy</keyword>
<dbReference type="PANTHER" id="PTHR24348:SF22">
    <property type="entry name" value="NON-SPECIFIC SERINE_THREONINE PROTEIN KINASE"/>
    <property type="match status" value="1"/>
</dbReference>
<evidence type="ECO:0000313" key="16">
    <source>
        <dbReference type="Proteomes" id="UP001187682"/>
    </source>
</evidence>
<sequence length="376" mass="43393">MNRYPDLVQGTKLDTSFDNDYTVHEHDDSEDEQRLSRPARRVEYWATEKALAEGGFGEIFLQRCIRGGGRRQVEWRAVKMVSKRKSRAKKIDYVTELEAIAKFSQKRYSKCFVKLLGWYDTNDHLFIAMEYFPLGDLQRYMSESQPLPETDAQHISYQVLEGLNYMHSEDFAHRDIKPANILIKSRPPDGSWWIKLSDFGISKRFDPSAEQVSTIKGTVAYMAPELVCHDTRLPLVINHQAADMWSVGEMVFRMLSKTAAFPSLHALLSYHVRPDFFPSKPLERIGASKQTLDFIQSLMRPAPEARLTSSQALDHAWLRSLRRSATVILPMRQYHPGSSNDVRAIKRRRTMGYSNINGHEYLPRDTICIRAVSPYD</sequence>
<dbReference type="GO" id="GO:0005829">
    <property type="term" value="C:cytosol"/>
    <property type="evidence" value="ECO:0007669"/>
    <property type="project" value="TreeGrafter"/>
</dbReference>
<dbReference type="GO" id="GO:0004674">
    <property type="term" value="F:protein serine/threonine kinase activity"/>
    <property type="evidence" value="ECO:0007669"/>
    <property type="project" value="UniProtKB-KW"/>
</dbReference>
<dbReference type="EC" id="2.7.11.1" evidence="2"/>
<evidence type="ECO:0000256" key="8">
    <source>
        <dbReference type="ARBA" id="ARBA00022840"/>
    </source>
</evidence>
<dbReference type="InterPro" id="IPR008271">
    <property type="entry name" value="Ser/Thr_kinase_AS"/>
</dbReference>
<evidence type="ECO:0000256" key="4">
    <source>
        <dbReference type="ARBA" id="ARBA00022527"/>
    </source>
</evidence>
<evidence type="ECO:0000313" key="15">
    <source>
        <dbReference type="EMBL" id="SPO06158.1"/>
    </source>
</evidence>
<protein>
    <recommendedName>
        <fullName evidence="2">non-specific serine/threonine protein kinase</fullName>
        <ecNumber evidence="2">2.7.11.1</ecNumber>
    </recommendedName>
    <alternativeName>
        <fullName evidence="11">Autophagy-related protein 1</fullName>
    </alternativeName>
</protein>
<keyword evidence="3" id="KW-0813">Transport</keyword>
<gene>
    <name evidence="15" type="ORF">DNG_08847</name>
</gene>
<evidence type="ECO:0000259" key="14">
    <source>
        <dbReference type="PROSITE" id="PS50011"/>
    </source>
</evidence>
<accession>A0AAE8N6Q9</accession>
<dbReference type="InterPro" id="IPR045269">
    <property type="entry name" value="Atg1-like"/>
</dbReference>
<evidence type="ECO:0000256" key="13">
    <source>
        <dbReference type="ARBA" id="ARBA00048679"/>
    </source>
</evidence>
<comment type="subcellular location">
    <subcellularLocation>
        <location evidence="1">Preautophagosomal structure membrane</location>
        <topology evidence="1">Peripheral membrane protein</topology>
    </subcellularLocation>
</comment>
<dbReference type="AlphaFoldDB" id="A0AAE8N6Q9"/>
<dbReference type="EMBL" id="ONZQ02000015">
    <property type="protein sequence ID" value="SPO06158.1"/>
    <property type="molecule type" value="Genomic_DNA"/>
</dbReference>
<dbReference type="PANTHER" id="PTHR24348">
    <property type="entry name" value="SERINE/THREONINE-PROTEIN KINASE UNC-51-RELATED"/>
    <property type="match status" value="1"/>
</dbReference>
<comment type="caution">
    <text evidence="15">The sequence shown here is derived from an EMBL/GenBank/DDBJ whole genome shotgun (WGS) entry which is preliminary data.</text>
</comment>
<evidence type="ECO:0000256" key="7">
    <source>
        <dbReference type="ARBA" id="ARBA00022777"/>
    </source>
</evidence>
<keyword evidence="5" id="KW-0808">Transferase</keyword>
<name>A0AAE8N6Q9_9PEZI</name>
<dbReference type="PROSITE" id="PS50011">
    <property type="entry name" value="PROTEIN_KINASE_DOM"/>
    <property type="match status" value="1"/>
</dbReference>
<proteinExistence type="predicted"/>
<dbReference type="GO" id="GO:0034045">
    <property type="term" value="C:phagophore assembly site membrane"/>
    <property type="evidence" value="ECO:0007669"/>
    <property type="project" value="UniProtKB-SubCell"/>
</dbReference>
<dbReference type="Proteomes" id="UP001187682">
    <property type="component" value="Unassembled WGS sequence"/>
</dbReference>
<keyword evidence="4" id="KW-0723">Serine/threonine-protein kinase</keyword>
<feature type="domain" description="Protein kinase" evidence="14">
    <location>
        <begin position="45"/>
        <end position="318"/>
    </location>
</feature>
<dbReference type="Pfam" id="PF00069">
    <property type="entry name" value="Pkinase"/>
    <property type="match status" value="1"/>
</dbReference>
<evidence type="ECO:0000256" key="1">
    <source>
        <dbReference type="ARBA" id="ARBA00004623"/>
    </source>
</evidence>
<evidence type="ECO:0000256" key="12">
    <source>
        <dbReference type="ARBA" id="ARBA00047899"/>
    </source>
</evidence>
<evidence type="ECO:0000256" key="10">
    <source>
        <dbReference type="ARBA" id="ARBA00023006"/>
    </source>
</evidence>
<dbReference type="InterPro" id="IPR000719">
    <property type="entry name" value="Prot_kinase_dom"/>
</dbReference>
<comment type="catalytic activity">
    <reaction evidence="12">
        <text>L-threonyl-[protein] + ATP = O-phospho-L-threonyl-[protein] + ADP + H(+)</text>
        <dbReference type="Rhea" id="RHEA:46608"/>
        <dbReference type="Rhea" id="RHEA-COMP:11060"/>
        <dbReference type="Rhea" id="RHEA-COMP:11605"/>
        <dbReference type="ChEBI" id="CHEBI:15378"/>
        <dbReference type="ChEBI" id="CHEBI:30013"/>
        <dbReference type="ChEBI" id="CHEBI:30616"/>
        <dbReference type="ChEBI" id="CHEBI:61977"/>
        <dbReference type="ChEBI" id="CHEBI:456216"/>
        <dbReference type="EC" id="2.7.11.1"/>
    </reaction>
</comment>
<reference evidence="15" key="1">
    <citation type="submission" date="2018-03" db="EMBL/GenBank/DDBJ databases">
        <authorList>
            <person name="Guldener U."/>
        </authorList>
    </citation>
    <scope>NUCLEOTIDE SEQUENCE</scope>
</reference>
<keyword evidence="7" id="KW-0418">Kinase</keyword>
<evidence type="ECO:0000256" key="9">
    <source>
        <dbReference type="ARBA" id="ARBA00022927"/>
    </source>
</evidence>
<dbReference type="GO" id="GO:0000045">
    <property type="term" value="P:autophagosome assembly"/>
    <property type="evidence" value="ECO:0007669"/>
    <property type="project" value="TreeGrafter"/>
</dbReference>
<comment type="catalytic activity">
    <reaction evidence="13">
        <text>L-seryl-[protein] + ATP = O-phospho-L-seryl-[protein] + ADP + H(+)</text>
        <dbReference type="Rhea" id="RHEA:17989"/>
        <dbReference type="Rhea" id="RHEA-COMP:9863"/>
        <dbReference type="Rhea" id="RHEA-COMP:11604"/>
        <dbReference type="ChEBI" id="CHEBI:15378"/>
        <dbReference type="ChEBI" id="CHEBI:29999"/>
        <dbReference type="ChEBI" id="CHEBI:30616"/>
        <dbReference type="ChEBI" id="CHEBI:83421"/>
        <dbReference type="ChEBI" id="CHEBI:456216"/>
        <dbReference type="EC" id="2.7.11.1"/>
    </reaction>
</comment>
<evidence type="ECO:0000256" key="5">
    <source>
        <dbReference type="ARBA" id="ARBA00022679"/>
    </source>
</evidence>
<dbReference type="SMART" id="SM00220">
    <property type="entry name" value="S_TKc"/>
    <property type="match status" value="1"/>
</dbReference>
<dbReference type="PROSITE" id="PS00108">
    <property type="entry name" value="PROTEIN_KINASE_ST"/>
    <property type="match status" value="1"/>
</dbReference>
<dbReference type="GO" id="GO:0015031">
    <property type="term" value="P:protein transport"/>
    <property type="evidence" value="ECO:0007669"/>
    <property type="project" value="UniProtKB-KW"/>
</dbReference>
<keyword evidence="9" id="KW-0653">Protein transport</keyword>
<dbReference type="InterPro" id="IPR011009">
    <property type="entry name" value="Kinase-like_dom_sf"/>
</dbReference>
<evidence type="ECO:0000256" key="6">
    <source>
        <dbReference type="ARBA" id="ARBA00022741"/>
    </source>
</evidence>